<dbReference type="EMBL" id="LXZO01000163">
    <property type="protein sequence ID" value="PAY43017.1"/>
    <property type="molecule type" value="Genomic_DNA"/>
</dbReference>
<reference evidence="1 2" key="1">
    <citation type="submission" date="2016-05" db="EMBL/GenBank/DDBJ databases">
        <authorList>
            <person name="Lee J.-Y."/>
            <person name="Kim E.B."/>
            <person name="Choi Y.-J."/>
        </authorList>
    </citation>
    <scope>NUCLEOTIDE SEQUENCE [LARGE SCALE GENOMIC DNA]</scope>
    <source>
        <strain evidence="1 2">KLA006</strain>
    </source>
</reference>
<sequence length="101" mass="11801">MIDNFVDFNDTSYLRSIQDEEIEHLFTDMPSDFFGLDYFGEDLSEDILYYSVNGDIVPMDRLDEYCIEQSVTIKNTNPYACIEALEHSGYTVDDWIIDDTE</sequence>
<name>A0A9X6XLX2_9LACO</name>
<protein>
    <submittedName>
        <fullName evidence="1">Uncharacterized protein</fullName>
    </submittedName>
</protein>
<dbReference type="RefSeq" id="WP_086201147.1">
    <property type="nucleotide sequence ID" value="NZ_LXYY01000022.1"/>
</dbReference>
<evidence type="ECO:0000313" key="1">
    <source>
        <dbReference type="EMBL" id="PAY43017.1"/>
    </source>
</evidence>
<proteinExistence type="predicted"/>
<evidence type="ECO:0000313" key="2">
    <source>
        <dbReference type="Proteomes" id="UP000218139"/>
    </source>
</evidence>
<accession>A0A9X6XLX2</accession>
<dbReference type="Proteomes" id="UP000218139">
    <property type="component" value="Unassembled WGS sequence"/>
</dbReference>
<organism evidence="1 2">
    <name type="scientific">Ligilactobacillus salivarius</name>
    <dbReference type="NCBI Taxonomy" id="1624"/>
    <lineage>
        <taxon>Bacteria</taxon>
        <taxon>Bacillati</taxon>
        <taxon>Bacillota</taxon>
        <taxon>Bacilli</taxon>
        <taxon>Lactobacillales</taxon>
        <taxon>Lactobacillaceae</taxon>
        <taxon>Ligilactobacillus</taxon>
    </lineage>
</organism>
<dbReference type="AlphaFoldDB" id="A0A9X6XLX2"/>
<comment type="caution">
    <text evidence="1">The sequence shown here is derived from an EMBL/GenBank/DDBJ whole genome shotgun (WGS) entry which is preliminary data.</text>
</comment>
<gene>
    <name evidence="1" type="ORF">A8C52_11540</name>
</gene>